<evidence type="ECO:0000259" key="11">
    <source>
        <dbReference type="Pfam" id="PF04815"/>
    </source>
</evidence>
<sequence>MNPQMAYGQYPPQSWPQPQAVQPQPGGPPPPGQAPSMNGMQSGQQQLANQMQTMSLAGPPKAGVPNQNGPMGGPPSNFPPQPQPMVRPPSAGGQVPGGYPPPPQQQQQPGPPTMTNGPPVPGPVRPPMPPSASGGFGQTNGHPISQPGQPPAGGPQYAPMNTAPGGPPRPGQQFVPQQQGFQQQQPPQGAYSGGPPMSGQPPTGYPPQQQQQQQGPPGPPTYGAAPPQMPPGAGYNQMPPMGGQQPHHHPQYQAPGMVGGHYPAPPPAPQQKRLDPESMPNPIQVMAENQENCGGVFSTSQPGQMPPLVTTKFVTQDQGNASPRFVRSAMYNIPQTTDMMKQSAVPFALIISPFARLAEGEMAPPIVDFGEMGPIRCIRCKAYICPTMQFVDGGRRFQCQFCKATTEVPSGYFQHLDHTGQRMDKYERPELVLGILPQQYAPKAPAMVFLIDVSYNNVKSGLVALLCAQLKNIIRHLPVDQDQARTAMKIGIITYNSSVHFYNLKSSLAQPQMMVVGDLQEMFMPLLDGFLVDPIESATVIDALMDQIPKMFGDTRETETILLPALQAGLEALKASDCVGKLYVFHSSLPNAEAPGKLKARDDRKLLGTEKEKTVLTPQSTVYNMLAQDCVGAGVSVDLFAFNNAYIDLATIGQVARLTGGEVYKYTYFQADIDGQRLVNDLIKNISRPIAFDAVMRVRTSTGVRPTDFYGHFFMSNTKDMEIASIDCDKSVAVEIKHDDKLTDDHVLIQVALLYTSCSGQRRLRVHNLSLKTCATLLDLFRCCDLDTTILYFAKQGLTKLMDNNPKAVKDSIVHRAVQLLACYRKHCASPTSTGQLILPEGMKLLPLYVNCLLKNDAFSGGSDITIDDRSYVIYYVMSMDLPASVQYFYPRLIPLHDVNVESDAVPASIRCTGDKMREDGAYILENGIHMFLWLGLSLSPEFTQSVFGAQCTQQVDTDRTGLPVFDNPLSKRIRAIVDRIQEEKHRCMRLTLVKQRDKLESVLRHFLVEDGGTTDGSVSYLANTGGNKASSFFSGVRFRFNNGGGGLSAPAVLAPTSNHSSTNNPTNRPPNNISPQWNDINGNTVTTKPLGTTSTVGFPTCSSASNASGRNASVQPEQQQNGHSAPAPCCGGSQQTKFVSTTRCHGFVGSRLASRYDEDEEDDGVDDTIEEEDEDVAEEQEQEVEVKQVQREAVSVGARPQYSAGELRSSYSQNQNRANRFRRSFGDRW</sequence>
<dbReference type="SUPFAM" id="SSF81811">
    <property type="entry name" value="Helical domain of Sec23/24"/>
    <property type="match status" value="1"/>
</dbReference>
<dbReference type="GO" id="GO:0000149">
    <property type="term" value="F:SNARE binding"/>
    <property type="evidence" value="ECO:0007669"/>
    <property type="project" value="TreeGrafter"/>
</dbReference>
<dbReference type="SUPFAM" id="SSF82754">
    <property type="entry name" value="C-terminal, gelsolin-like domain of Sec23/24"/>
    <property type="match status" value="1"/>
</dbReference>
<dbReference type="PANTHER" id="PTHR13803">
    <property type="entry name" value="SEC24-RELATED PROTEIN"/>
    <property type="match status" value="1"/>
</dbReference>
<dbReference type="STRING" id="74873.A0A084VJ95"/>
<dbReference type="Gene3D" id="1.20.120.730">
    <property type="entry name" value="Sec23/Sec24 helical domain"/>
    <property type="match status" value="1"/>
</dbReference>
<evidence type="ECO:0000313" key="15">
    <source>
        <dbReference type="Proteomes" id="UP000030765"/>
    </source>
</evidence>
<protein>
    <recommendedName>
        <fullName evidence="16">Sec24B protein</fullName>
    </recommendedName>
</protein>
<evidence type="ECO:0000256" key="4">
    <source>
        <dbReference type="ARBA" id="ARBA00022448"/>
    </source>
</evidence>
<feature type="compositionally biased region" description="Polar residues" evidence="7">
    <location>
        <begin position="1210"/>
        <end position="1219"/>
    </location>
</feature>
<evidence type="ECO:0000259" key="10">
    <source>
        <dbReference type="Pfam" id="PF04811"/>
    </source>
</evidence>
<evidence type="ECO:0000256" key="7">
    <source>
        <dbReference type="SAM" id="MobiDB-lite"/>
    </source>
</evidence>
<organism evidence="13">
    <name type="scientific">Anopheles sinensis</name>
    <name type="common">Mosquito</name>
    <dbReference type="NCBI Taxonomy" id="74873"/>
    <lineage>
        <taxon>Eukaryota</taxon>
        <taxon>Metazoa</taxon>
        <taxon>Ecdysozoa</taxon>
        <taxon>Arthropoda</taxon>
        <taxon>Hexapoda</taxon>
        <taxon>Insecta</taxon>
        <taxon>Pterygota</taxon>
        <taxon>Neoptera</taxon>
        <taxon>Endopterygota</taxon>
        <taxon>Diptera</taxon>
        <taxon>Nematocera</taxon>
        <taxon>Culicoidea</taxon>
        <taxon>Culicidae</taxon>
        <taxon>Anophelinae</taxon>
        <taxon>Anopheles</taxon>
    </lineage>
</organism>
<feature type="domain" description="Sec23/Sec24 beta-sandwich" evidence="12">
    <location>
        <begin position="691"/>
        <end position="773"/>
    </location>
</feature>
<evidence type="ECO:0000256" key="2">
    <source>
        <dbReference type="ARBA" id="ARBA00004397"/>
    </source>
</evidence>
<dbReference type="EnsemblMetazoa" id="ASIC005308-RA">
    <property type="protein sequence ID" value="ASIC005308-PA"/>
    <property type="gene ID" value="ASIC005308"/>
</dbReference>
<keyword evidence="6" id="KW-0968">Cytoplasmic vesicle</keyword>
<dbReference type="Pfam" id="PF00626">
    <property type="entry name" value="Gelsolin"/>
    <property type="match status" value="1"/>
</dbReference>
<feature type="compositionally biased region" description="Polar residues" evidence="7">
    <location>
        <begin position="1077"/>
        <end position="1102"/>
    </location>
</feature>
<dbReference type="AlphaFoldDB" id="A0A084VJ95"/>
<keyword evidence="4" id="KW-0813">Transport</keyword>
<reference evidence="13 15" key="1">
    <citation type="journal article" date="2014" name="BMC Genomics">
        <title>Genome sequence of Anopheles sinensis provides insight into genetics basis of mosquito competence for malaria parasites.</title>
        <authorList>
            <person name="Zhou D."/>
            <person name="Zhang D."/>
            <person name="Ding G."/>
            <person name="Shi L."/>
            <person name="Hou Q."/>
            <person name="Ye Y."/>
            <person name="Xu Y."/>
            <person name="Zhou H."/>
            <person name="Xiong C."/>
            <person name="Li S."/>
            <person name="Yu J."/>
            <person name="Hong S."/>
            <person name="Yu X."/>
            <person name="Zou P."/>
            <person name="Chen C."/>
            <person name="Chang X."/>
            <person name="Wang W."/>
            <person name="Lv Y."/>
            <person name="Sun Y."/>
            <person name="Ma L."/>
            <person name="Shen B."/>
            <person name="Zhu C."/>
        </authorList>
    </citation>
    <scope>NUCLEOTIDE SEQUENCE [LARGE SCALE GENOMIC DNA]</scope>
</reference>
<dbReference type="PANTHER" id="PTHR13803:SF4">
    <property type="entry name" value="SECRETORY 24CD, ISOFORM C"/>
    <property type="match status" value="1"/>
</dbReference>
<feature type="compositionally biased region" description="Low complexity" evidence="7">
    <location>
        <begin position="1056"/>
        <end position="1076"/>
    </location>
</feature>
<dbReference type="Pfam" id="PF04815">
    <property type="entry name" value="Sec23_helical"/>
    <property type="match status" value="1"/>
</dbReference>
<evidence type="ECO:0000313" key="13">
    <source>
        <dbReference type="EMBL" id="KFB38039.1"/>
    </source>
</evidence>
<feature type="compositionally biased region" description="Acidic residues" evidence="7">
    <location>
        <begin position="1171"/>
        <end position="1184"/>
    </location>
</feature>
<comment type="subcellular location">
    <subcellularLocation>
        <location evidence="1">Cytoplasmic vesicle</location>
        <location evidence="1">COPII-coated vesicle membrane</location>
        <topology evidence="1">Peripheral membrane protein</topology>
        <orientation evidence="1">Cytoplasmic side</orientation>
    </subcellularLocation>
    <subcellularLocation>
        <location evidence="2">Endoplasmic reticulum membrane</location>
        <topology evidence="2">Peripheral membrane protein</topology>
        <orientation evidence="2">Cytoplasmic side</orientation>
    </subcellularLocation>
</comment>
<dbReference type="Gene3D" id="3.40.50.410">
    <property type="entry name" value="von Willebrand factor, type A domain"/>
    <property type="match status" value="1"/>
</dbReference>
<dbReference type="InterPro" id="IPR006895">
    <property type="entry name" value="Znf_Sec23_Sec24"/>
</dbReference>
<accession>A0A084VJ95</accession>
<feature type="domain" description="Sec23/Sec24 helical" evidence="11">
    <location>
        <begin position="785"/>
        <end position="886"/>
    </location>
</feature>
<feature type="compositionally biased region" description="Low complexity" evidence="7">
    <location>
        <begin position="1103"/>
        <end position="1114"/>
    </location>
</feature>
<dbReference type="SUPFAM" id="SSF53300">
    <property type="entry name" value="vWA-like"/>
    <property type="match status" value="1"/>
</dbReference>
<evidence type="ECO:0000259" key="12">
    <source>
        <dbReference type="Pfam" id="PF08033"/>
    </source>
</evidence>
<feature type="compositionally biased region" description="Polar residues" evidence="7">
    <location>
        <begin position="1115"/>
        <end position="1124"/>
    </location>
</feature>
<evidence type="ECO:0000256" key="3">
    <source>
        <dbReference type="ARBA" id="ARBA00008334"/>
    </source>
</evidence>
<dbReference type="GO" id="GO:0005789">
    <property type="term" value="C:endoplasmic reticulum membrane"/>
    <property type="evidence" value="ECO:0007669"/>
    <property type="project" value="UniProtKB-SubCell"/>
</dbReference>
<dbReference type="Gene3D" id="2.60.40.1670">
    <property type="entry name" value="beta-sandwich domain of Sec23/24"/>
    <property type="match status" value="1"/>
</dbReference>
<dbReference type="GO" id="GO:0030127">
    <property type="term" value="C:COPII vesicle coat"/>
    <property type="evidence" value="ECO:0007669"/>
    <property type="project" value="InterPro"/>
</dbReference>
<evidence type="ECO:0008006" key="16">
    <source>
        <dbReference type="Google" id="ProtNLM"/>
    </source>
</evidence>
<comment type="similarity">
    <text evidence="3">Belongs to the SEC23/SEC24 family. SEC24 subfamily.</text>
</comment>
<evidence type="ECO:0000256" key="5">
    <source>
        <dbReference type="ARBA" id="ARBA00022927"/>
    </source>
</evidence>
<dbReference type="InterPro" id="IPR006896">
    <property type="entry name" value="Sec23/24_trunk_dom"/>
</dbReference>
<feature type="region of interest" description="Disordered" evidence="7">
    <location>
        <begin position="1"/>
        <end position="280"/>
    </location>
</feature>
<keyword evidence="5" id="KW-0653">Protein transport</keyword>
<reference evidence="14" key="2">
    <citation type="submission" date="2020-05" db="UniProtKB">
        <authorList>
            <consortium name="EnsemblMetazoa"/>
        </authorList>
    </citation>
    <scope>IDENTIFICATION</scope>
</reference>
<feature type="compositionally biased region" description="Pro residues" evidence="7">
    <location>
        <begin position="98"/>
        <end position="130"/>
    </location>
</feature>
<feature type="domain" description="Gelsolin-like" evidence="8">
    <location>
        <begin position="906"/>
        <end position="977"/>
    </location>
</feature>
<gene>
    <name evidence="13" type="ORF">ZHAS_00005308</name>
</gene>
<dbReference type="Gene3D" id="2.30.30.380">
    <property type="entry name" value="Zn-finger domain of Sec23/24"/>
    <property type="match status" value="1"/>
</dbReference>
<dbReference type="SUPFAM" id="SSF82919">
    <property type="entry name" value="Zn-finger domain of Sec23/24"/>
    <property type="match status" value="1"/>
</dbReference>
<evidence type="ECO:0000313" key="14">
    <source>
        <dbReference type="EnsemblMetazoa" id="ASIC005308-PA"/>
    </source>
</evidence>
<dbReference type="InterPro" id="IPR012990">
    <property type="entry name" value="Beta-sandwich_Sec23_24"/>
</dbReference>
<dbReference type="Gene3D" id="3.40.20.10">
    <property type="entry name" value="Severin"/>
    <property type="match status" value="1"/>
</dbReference>
<evidence type="ECO:0000259" key="8">
    <source>
        <dbReference type="Pfam" id="PF00626"/>
    </source>
</evidence>
<proteinExistence type="inferred from homology"/>
<evidence type="ECO:0000259" key="9">
    <source>
        <dbReference type="Pfam" id="PF04810"/>
    </source>
</evidence>
<dbReference type="InterPro" id="IPR041742">
    <property type="entry name" value="Sec24-like_trunk_dom"/>
</dbReference>
<dbReference type="OrthoDB" id="49016at2759"/>
<dbReference type="VEuPathDB" id="VectorBase:ASIC005308"/>
<feature type="region of interest" description="Disordered" evidence="7">
    <location>
        <begin position="1171"/>
        <end position="1230"/>
    </location>
</feature>
<evidence type="ECO:0000256" key="1">
    <source>
        <dbReference type="ARBA" id="ARBA00004299"/>
    </source>
</evidence>
<dbReference type="Pfam" id="PF04811">
    <property type="entry name" value="Sec23_trunk"/>
    <property type="match status" value="1"/>
</dbReference>
<dbReference type="InterPro" id="IPR006900">
    <property type="entry name" value="Sec23/24_helical_dom"/>
</dbReference>
<name>A0A084VJ95_ANOSI</name>
<feature type="compositionally biased region" description="Pro residues" evidence="7">
    <location>
        <begin position="72"/>
        <end position="87"/>
    </location>
</feature>
<dbReference type="InterPro" id="IPR036465">
    <property type="entry name" value="vWFA_dom_sf"/>
</dbReference>
<dbReference type="GO" id="GO:0070971">
    <property type="term" value="C:endoplasmic reticulum exit site"/>
    <property type="evidence" value="ECO:0007669"/>
    <property type="project" value="TreeGrafter"/>
</dbReference>
<dbReference type="Pfam" id="PF08033">
    <property type="entry name" value="Sec23_BS"/>
    <property type="match status" value="1"/>
</dbReference>
<feature type="compositionally biased region" description="Polar residues" evidence="7">
    <location>
        <begin position="38"/>
        <end position="55"/>
    </location>
</feature>
<dbReference type="EMBL" id="ATLV01013476">
    <property type="status" value="NOT_ANNOTATED_CDS"/>
    <property type="molecule type" value="Genomic_DNA"/>
</dbReference>
<dbReference type="VEuPathDB" id="VectorBase:ASIS023207"/>
<dbReference type="FunFam" id="3.40.50.410:FF:000020">
    <property type="entry name" value="protein transport protein Sec24D isoform X1"/>
    <property type="match status" value="1"/>
</dbReference>
<dbReference type="InterPro" id="IPR036175">
    <property type="entry name" value="Sec23/24_helical_dom_sf"/>
</dbReference>
<evidence type="ECO:0000256" key="6">
    <source>
        <dbReference type="ARBA" id="ARBA00023329"/>
    </source>
</evidence>
<dbReference type="Pfam" id="PF04810">
    <property type="entry name" value="zf-Sec23_Sec24"/>
    <property type="match status" value="1"/>
</dbReference>
<dbReference type="Proteomes" id="UP000030765">
    <property type="component" value="Unassembled WGS sequence"/>
</dbReference>
<feature type="compositionally biased region" description="Low complexity" evidence="7">
    <location>
        <begin position="171"/>
        <end position="256"/>
    </location>
</feature>
<feature type="region of interest" description="Disordered" evidence="7">
    <location>
        <begin position="1052"/>
        <end position="1129"/>
    </location>
</feature>
<dbReference type="InterPro" id="IPR050550">
    <property type="entry name" value="SEC23_SEC24_subfamily"/>
</dbReference>
<dbReference type="CDD" id="cd01479">
    <property type="entry name" value="Sec24-like"/>
    <property type="match status" value="1"/>
</dbReference>
<dbReference type="GO" id="GO:0090110">
    <property type="term" value="P:COPII-coated vesicle cargo loading"/>
    <property type="evidence" value="ECO:0007669"/>
    <property type="project" value="TreeGrafter"/>
</dbReference>
<feature type="domain" description="Sec23/Sec24 trunk" evidence="10">
    <location>
        <begin position="442"/>
        <end position="686"/>
    </location>
</feature>
<dbReference type="SMR" id="A0A084VJ95"/>
<dbReference type="EMBL" id="KE524860">
    <property type="protein sequence ID" value="KFB38039.1"/>
    <property type="molecule type" value="Genomic_DNA"/>
</dbReference>
<dbReference type="SUPFAM" id="SSF81995">
    <property type="entry name" value="beta-sandwich domain of Sec23/24"/>
    <property type="match status" value="1"/>
</dbReference>
<dbReference type="InterPro" id="IPR036180">
    <property type="entry name" value="Gelsolin-like_dom_sf"/>
</dbReference>
<dbReference type="InterPro" id="IPR029006">
    <property type="entry name" value="ADF-H/Gelsolin-like_dom_sf"/>
</dbReference>
<dbReference type="GO" id="GO:0008270">
    <property type="term" value="F:zinc ion binding"/>
    <property type="evidence" value="ECO:0007669"/>
    <property type="project" value="InterPro"/>
</dbReference>
<dbReference type="InterPro" id="IPR036174">
    <property type="entry name" value="Znf_Sec23_Sec24_sf"/>
</dbReference>
<feature type="domain" description="Zinc finger Sec23/Sec24-type" evidence="9">
    <location>
        <begin position="374"/>
        <end position="412"/>
    </location>
</feature>
<dbReference type="InterPro" id="IPR007123">
    <property type="entry name" value="Gelsolin-like_dom"/>
</dbReference>
<keyword evidence="15" id="KW-1185">Reference proteome</keyword>
<dbReference type="GO" id="GO:0006886">
    <property type="term" value="P:intracellular protein transport"/>
    <property type="evidence" value="ECO:0007669"/>
    <property type="project" value="InterPro"/>
</dbReference>
<dbReference type="OMA" id="NSMMPGP"/>